<dbReference type="EMBL" id="VSIX01000003">
    <property type="protein sequence ID" value="TYB32197.1"/>
    <property type="molecule type" value="Genomic_DNA"/>
</dbReference>
<evidence type="ECO:0000313" key="5">
    <source>
        <dbReference type="Proteomes" id="UP000324143"/>
    </source>
</evidence>
<name>A0A5D0MEU7_9BACT</name>
<feature type="domain" description="M23ase beta-sheet core" evidence="3">
    <location>
        <begin position="169"/>
        <end position="263"/>
    </location>
</feature>
<keyword evidence="2" id="KW-0812">Transmembrane</keyword>
<evidence type="ECO:0000259" key="3">
    <source>
        <dbReference type="Pfam" id="PF01551"/>
    </source>
</evidence>
<gene>
    <name evidence="4" type="ORF">FXF47_00220</name>
</gene>
<reference evidence="4" key="1">
    <citation type="submission" date="2019-08" db="EMBL/GenBank/DDBJ databases">
        <title>Genomic characterization of a novel candidate phylum (ARYD3) from a high temperature, high salinity tertiary oil reservoir in north central Oklahoma, USA.</title>
        <authorList>
            <person name="Youssef N.H."/>
            <person name="Yadav A."/>
            <person name="Elshahed M.S."/>
        </authorList>
    </citation>
    <scope>NUCLEOTIDE SEQUENCE [LARGE SCALE GENOMIC DNA]</scope>
    <source>
        <strain evidence="4">ARYD3</strain>
    </source>
</reference>
<dbReference type="PANTHER" id="PTHR21666:SF270">
    <property type="entry name" value="MUREIN HYDROLASE ACTIVATOR ENVC"/>
    <property type="match status" value="1"/>
</dbReference>
<dbReference type="CDD" id="cd12797">
    <property type="entry name" value="M23_peptidase"/>
    <property type="match status" value="1"/>
</dbReference>
<dbReference type="InterPro" id="IPR050570">
    <property type="entry name" value="Cell_wall_metabolism_enzyme"/>
</dbReference>
<dbReference type="Pfam" id="PF01551">
    <property type="entry name" value="Peptidase_M23"/>
    <property type="match status" value="1"/>
</dbReference>
<proteinExistence type="predicted"/>
<organism evidence="4 5">
    <name type="scientific">Candidatus Mcinerneyibacterium aminivorans</name>
    <dbReference type="NCBI Taxonomy" id="2703815"/>
    <lineage>
        <taxon>Bacteria</taxon>
        <taxon>Candidatus Macinerneyibacteriota</taxon>
        <taxon>Candidatus Mcinerneyibacteria</taxon>
        <taxon>Candidatus Mcinerneyibacteriales</taxon>
        <taxon>Candidatus Mcinerneyibacteriaceae</taxon>
        <taxon>Candidatus Mcinerneyibacterium</taxon>
    </lineage>
</organism>
<dbReference type="AlphaFoldDB" id="A0A5D0MEU7"/>
<keyword evidence="2" id="KW-1133">Transmembrane helix</keyword>
<feature type="coiled-coil region" evidence="1">
    <location>
        <begin position="57"/>
        <end position="98"/>
    </location>
</feature>
<dbReference type="GO" id="GO:0004222">
    <property type="term" value="F:metalloendopeptidase activity"/>
    <property type="evidence" value="ECO:0007669"/>
    <property type="project" value="TreeGrafter"/>
</dbReference>
<keyword evidence="5" id="KW-1185">Reference proteome</keyword>
<dbReference type="SUPFAM" id="SSF51261">
    <property type="entry name" value="Duplicated hybrid motif"/>
    <property type="match status" value="1"/>
</dbReference>
<dbReference type="InterPro" id="IPR016047">
    <property type="entry name" value="M23ase_b-sheet_dom"/>
</dbReference>
<dbReference type="InterPro" id="IPR011055">
    <property type="entry name" value="Dup_hybrid_motif"/>
</dbReference>
<keyword evidence="1" id="KW-0175">Coiled coil</keyword>
<evidence type="ECO:0000313" key="4">
    <source>
        <dbReference type="EMBL" id="TYB32197.1"/>
    </source>
</evidence>
<sequence length="283" mass="32723">MKKFTIIIIPPGSTKMKKLRLGKIPFFMLVLFLLLVITYSVWLAFNFSSYVYQKEKNEQLSARYDTLVKERKKDKQKLKKIKKELSQLENMMGKISNIMGVKIDKEVNNKKDYYQSYEKKWIGEKLKEYNYVTRDSYMNLSAPKFIPVSGWISSRFGTRKSPYTSKNEFHPAVDIIAPMGRTIRAAASGKVVNIKEDPTMGKVLYIYNKWGYLTKYAHNNKIFVNIGDKVEIGDKIAEVGVSGKTTGPHLHFQMELLRIPVDPEKYGMELSDKRIFEKSGGNE</sequence>
<accession>A0A5D0MEU7</accession>
<feature type="transmembrane region" description="Helical" evidence="2">
    <location>
        <begin position="21"/>
        <end position="45"/>
    </location>
</feature>
<dbReference type="Gene3D" id="2.70.70.10">
    <property type="entry name" value="Glucose Permease (Domain IIA)"/>
    <property type="match status" value="1"/>
</dbReference>
<dbReference type="PANTHER" id="PTHR21666">
    <property type="entry name" value="PEPTIDASE-RELATED"/>
    <property type="match status" value="1"/>
</dbReference>
<keyword evidence="2" id="KW-0472">Membrane</keyword>
<dbReference type="Proteomes" id="UP000324143">
    <property type="component" value="Unassembled WGS sequence"/>
</dbReference>
<protein>
    <submittedName>
        <fullName evidence="4">M23 family metallopeptidase</fullName>
    </submittedName>
</protein>
<evidence type="ECO:0000256" key="2">
    <source>
        <dbReference type="SAM" id="Phobius"/>
    </source>
</evidence>
<comment type="caution">
    <text evidence="4">The sequence shown here is derived from an EMBL/GenBank/DDBJ whole genome shotgun (WGS) entry which is preliminary data.</text>
</comment>
<evidence type="ECO:0000256" key="1">
    <source>
        <dbReference type="SAM" id="Coils"/>
    </source>
</evidence>